<accession>A0A133UJV3</accession>
<keyword evidence="1" id="KW-0472">Membrane</keyword>
<evidence type="ECO:0000256" key="1">
    <source>
        <dbReference type="SAM" id="Phobius"/>
    </source>
</evidence>
<feature type="transmembrane region" description="Helical" evidence="1">
    <location>
        <begin position="63"/>
        <end position="86"/>
    </location>
</feature>
<proteinExistence type="predicted"/>
<dbReference type="Proteomes" id="UP000070284">
    <property type="component" value="Unassembled WGS sequence"/>
</dbReference>
<dbReference type="AlphaFoldDB" id="A0A133UJV3"/>
<reference evidence="2 3" key="1">
    <citation type="journal article" date="2016" name="Sci. Rep.">
        <title>Metabolic traits of an uncultured archaeal lineage -MSBL1- from brine pools of the Red Sea.</title>
        <authorList>
            <person name="Mwirichia R."/>
            <person name="Alam I."/>
            <person name="Rashid M."/>
            <person name="Vinu M."/>
            <person name="Ba-Alawi W."/>
            <person name="Anthony Kamau A."/>
            <person name="Kamanda Ngugi D."/>
            <person name="Goker M."/>
            <person name="Klenk H.P."/>
            <person name="Bajic V."/>
            <person name="Stingl U."/>
        </authorList>
    </citation>
    <scope>NUCLEOTIDE SEQUENCE [LARGE SCALE GENOMIC DNA]</scope>
    <source>
        <strain evidence="2">SCGC-AAA259E19</strain>
    </source>
</reference>
<evidence type="ECO:0008006" key="4">
    <source>
        <dbReference type="Google" id="ProtNLM"/>
    </source>
</evidence>
<organism evidence="2 3">
    <name type="scientific">candidate division MSBL1 archaeon SCGC-AAA259E19</name>
    <dbReference type="NCBI Taxonomy" id="1698264"/>
    <lineage>
        <taxon>Archaea</taxon>
        <taxon>Methanobacteriati</taxon>
        <taxon>Methanobacteriota</taxon>
        <taxon>candidate division MSBL1</taxon>
    </lineage>
</organism>
<keyword evidence="1" id="KW-0812">Transmembrane</keyword>
<keyword evidence="1" id="KW-1133">Transmembrane helix</keyword>
<name>A0A133UJV3_9EURY</name>
<gene>
    <name evidence="2" type="ORF">AKJ65_04330</name>
</gene>
<comment type="caution">
    <text evidence="2">The sequence shown here is derived from an EMBL/GenBank/DDBJ whole genome shotgun (WGS) entry which is preliminary data.</text>
</comment>
<feature type="transmembrane region" description="Helical" evidence="1">
    <location>
        <begin position="12"/>
        <end position="31"/>
    </location>
</feature>
<keyword evidence="3" id="KW-1185">Reference proteome</keyword>
<protein>
    <recommendedName>
        <fullName evidence="4">Major facilitator superfamily (MFS) profile domain-containing protein</fullName>
    </recommendedName>
</protein>
<dbReference type="EMBL" id="LHXO01000056">
    <property type="protein sequence ID" value="KXA94471.1"/>
    <property type="molecule type" value="Genomic_DNA"/>
</dbReference>
<evidence type="ECO:0000313" key="2">
    <source>
        <dbReference type="EMBL" id="KXA94471.1"/>
    </source>
</evidence>
<evidence type="ECO:0000313" key="3">
    <source>
        <dbReference type="Proteomes" id="UP000070284"/>
    </source>
</evidence>
<sequence>MFAILIIEFFGGWRLAYLILGLSILPVVALMKKLDFPDASIEEKVVSFDKVGEILTNPLTLGVLFGIFFNVGKMGTNWIEIFFFLLK</sequence>